<organism evidence="2 3">
    <name type="scientific">Stakelama saccharophila</name>
    <dbReference type="NCBI Taxonomy" id="3075605"/>
    <lineage>
        <taxon>Bacteria</taxon>
        <taxon>Pseudomonadati</taxon>
        <taxon>Pseudomonadota</taxon>
        <taxon>Alphaproteobacteria</taxon>
        <taxon>Sphingomonadales</taxon>
        <taxon>Sphingomonadaceae</taxon>
        <taxon>Stakelama</taxon>
    </lineage>
</organism>
<dbReference type="EMBL" id="CP135076">
    <property type="protein sequence ID" value="WNO53026.1"/>
    <property type="molecule type" value="Genomic_DNA"/>
</dbReference>
<dbReference type="Gene3D" id="3.60.21.10">
    <property type="match status" value="1"/>
</dbReference>
<dbReference type="Pfam" id="PF00149">
    <property type="entry name" value="Metallophos"/>
    <property type="match status" value="1"/>
</dbReference>
<dbReference type="RefSeq" id="WP_313914071.1">
    <property type="nucleotide sequence ID" value="NZ_CP135076.1"/>
</dbReference>
<accession>A0ABZ0B7D9</accession>
<dbReference type="PANTHER" id="PTHR42850">
    <property type="entry name" value="METALLOPHOSPHOESTERASE"/>
    <property type="match status" value="1"/>
</dbReference>
<dbReference type="InterPro" id="IPR029052">
    <property type="entry name" value="Metallo-depent_PP-like"/>
</dbReference>
<name>A0ABZ0B7D9_9SPHN</name>
<dbReference type="InterPro" id="IPR050126">
    <property type="entry name" value="Ap4A_hydrolase"/>
</dbReference>
<feature type="domain" description="Calcineurin-like phosphoesterase" evidence="1">
    <location>
        <begin position="21"/>
        <end position="211"/>
    </location>
</feature>
<dbReference type="InterPro" id="IPR004843">
    <property type="entry name" value="Calcineurin-like_PHP"/>
</dbReference>
<proteinExistence type="predicted"/>
<reference evidence="2 3" key="1">
    <citation type="submission" date="2023-09" db="EMBL/GenBank/DDBJ databases">
        <authorList>
            <person name="Rey-Velasco X."/>
        </authorList>
    </citation>
    <scope>NUCLEOTIDE SEQUENCE [LARGE SCALE GENOMIC DNA]</scope>
    <source>
        <strain evidence="2 3">W311</strain>
    </source>
</reference>
<dbReference type="Proteomes" id="UP001302249">
    <property type="component" value="Chromosome"/>
</dbReference>
<evidence type="ECO:0000259" key="1">
    <source>
        <dbReference type="Pfam" id="PF00149"/>
    </source>
</evidence>
<evidence type="ECO:0000313" key="3">
    <source>
        <dbReference type="Proteomes" id="UP001302249"/>
    </source>
</evidence>
<sequence>MFPFLKSRRQPQQYFLPDGERVYAIGDIHGRLDLFEKLLASIAEDDAERGAGDSTIILLGDLINRGPDSAGVVQRAKELREAGGRIVKGNHEEMFVRAAKGEAKGARALIQMGGIPTLMSYGISQDEAEHGSFQDLADLLVERIPRDHVAFLDMAEDTIAMGDYLFVHAGIRPGVPLEQQTSADLRWIRERFLKAKRNDGRMVVHGHTPAREIDVQADRIGVDTGAFMWGILSAVGLEGGERWFLAASEE</sequence>
<dbReference type="SUPFAM" id="SSF56300">
    <property type="entry name" value="Metallo-dependent phosphatases"/>
    <property type="match status" value="1"/>
</dbReference>
<evidence type="ECO:0000313" key="2">
    <source>
        <dbReference type="EMBL" id="WNO53026.1"/>
    </source>
</evidence>
<keyword evidence="3" id="KW-1185">Reference proteome</keyword>
<dbReference type="PANTHER" id="PTHR42850:SF4">
    <property type="entry name" value="ZINC-DEPENDENT ENDOPOLYPHOSPHATASE"/>
    <property type="match status" value="1"/>
</dbReference>
<gene>
    <name evidence="2" type="ORF">RPR59_11240</name>
</gene>
<protein>
    <submittedName>
        <fullName evidence="2">Metallophosphoesterase</fullName>
    </submittedName>
</protein>